<comment type="cofactor">
    <cofactor evidence="1 7">
        <name>pyridoxal 5'-phosphate</name>
        <dbReference type="ChEBI" id="CHEBI:597326"/>
    </cofactor>
</comment>
<dbReference type="GO" id="GO:0030170">
    <property type="term" value="F:pyridoxal phosphate binding"/>
    <property type="evidence" value="ECO:0007669"/>
    <property type="project" value="UniProtKB-UniRule"/>
</dbReference>
<evidence type="ECO:0000256" key="4">
    <source>
        <dbReference type="ARBA" id="ARBA00022679"/>
    </source>
</evidence>
<sequence>MPEYVCMIIDINKIKRDFPILSRGINGKKLVYLDNAATSQKPVQVINAIKDYYENHNANIHRGAHTLGDEATALYEKSRETVAKFIGADKSEEVIFTKNTTDSLNMVAYGWGQKNINKGDKILVLISEHNSSFLPWQRLAQQKGAEIVPLYPDMHGKLDSEKVSRKIDERVKVVVLAHASNVLGTIFPVKEISKIAHEAGAIVVVDGAQAVPHVKVNVQSLGCDFYAFSGHKMLGPMGIGVLWGKYNLLENLEPFELGGGSVLTVSLESRELINIPDRFEAGTPNVADAVGLMAAIEYINYLGIENIRQHEIKLNTYVLKKLSEVPGLKILGSLNPEDRTGLVSFTLENIHPHDLASILNSEGVAVRSGMQCAMLLHNNLELSSSTRASYYIYNNEDDIDILVKGIYKAVKLLSGFES</sequence>
<proteinExistence type="inferred from homology"/>
<organism evidence="10 11">
    <name type="scientific">candidate division WWE3 bacterium RIFCSPLOWO2_01_FULL_37_15</name>
    <dbReference type="NCBI Taxonomy" id="1802622"/>
    <lineage>
        <taxon>Bacteria</taxon>
        <taxon>Katanobacteria</taxon>
    </lineage>
</organism>
<gene>
    <name evidence="10" type="ORF">A3A69_01545</name>
</gene>
<dbReference type="Proteomes" id="UP000177458">
    <property type="component" value="Unassembled WGS sequence"/>
</dbReference>
<evidence type="ECO:0000259" key="9">
    <source>
        <dbReference type="Pfam" id="PF00266"/>
    </source>
</evidence>
<reference evidence="10 11" key="1">
    <citation type="journal article" date="2016" name="Nat. Commun.">
        <title>Thousands of microbial genomes shed light on interconnected biogeochemical processes in an aquifer system.</title>
        <authorList>
            <person name="Anantharaman K."/>
            <person name="Brown C.T."/>
            <person name="Hug L.A."/>
            <person name="Sharon I."/>
            <person name="Castelle C.J."/>
            <person name="Probst A.J."/>
            <person name="Thomas B.C."/>
            <person name="Singh A."/>
            <person name="Wilkins M.J."/>
            <person name="Karaoz U."/>
            <person name="Brodie E.L."/>
            <person name="Williams K.H."/>
            <person name="Hubbard S.S."/>
            <person name="Banfield J.F."/>
        </authorList>
    </citation>
    <scope>NUCLEOTIDE SEQUENCE [LARGE SCALE GENOMIC DNA]</scope>
</reference>
<dbReference type="SUPFAM" id="SSF53383">
    <property type="entry name" value="PLP-dependent transferases"/>
    <property type="match status" value="1"/>
</dbReference>
<evidence type="ECO:0000256" key="3">
    <source>
        <dbReference type="ARBA" id="ARBA00012239"/>
    </source>
</evidence>
<dbReference type="EC" id="2.8.1.7" evidence="3 8"/>
<name>A0A1F4UT02_UNCKA</name>
<dbReference type="GO" id="GO:0006534">
    <property type="term" value="P:cysteine metabolic process"/>
    <property type="evidence" value="ECO:0007669"/>
    <property type="project" value="UniProtKB-UniRule"/>
</dbReference>
<comment type="function">
    <text evidence="8">Catalyzes the removal of elemental sulfur and selenium atoms from L-cysteine, L-cystine, L-selenocysteine, and L-selenocystine to produce L-alanine.</text>
</comment>
<feature type="domain" description="Aminotransferase class V" evidence="9">
    <location>
        <begin position="31"/>
        <end position="402"/>
    </location>
</feature>
<keyword evidence="4 8" id="KW-0808">Transferase</keyword>
<evidence type="ECO:0000256" key="2">
    <source>
        <dbReference type="ARBA" id="ARBA00010447"/>
    </source>
</evidence>
<dbReference type="InterPro" id="IPR020578">
    <property type="entry name" value="Aminotrans_V_PyrdxlP_BS"/>
</dbReference>
<evidence type="ECO:0000256" key="6">
    <source>
        <dbReference type="ARBA" id="ARBA00050776"/>
    </source>
</evidence>
<accession>A0A1F4UT02</accession>
<protein>
    <recommendedName>
        <fullName evidence="3 8">Cysteine desulfurase</fullName>
        <ecNumber evidence="3 8">2.8.1.7</ecNumber>
    </recommendedName>
</protein>
<dbReference type="InterPro" id="IPR010970">
    <property type="entry name" value="Cys_dSase_SufS"/>
</dbReference>
<dbReference type="InterPro" id="IPR015421">
    <property type="entry name" value="PyrdxlP-dep_Trfase_major"/>
</dbReference>
<comment type="catalytic activity">
    <reaction evidence="6 8">
        <text>(sulfur carrier)-H + L-cysteine = (sulfur carrier)-SH + L-alanine</text>
        <dbReference type="Rhea" id="RHEA:43892"/>
        <dbReference type="Rhea" id="RHEA-COMP:14737"/>
        <dbReference type="Rhea" id="RHEA-COMP:14739"/>
        <dbReference type="ChEBI" id="CHEBI:29917"/>
        <dbReference type="ChEBI" id="CHEBI:35235"/>
        <dbReference type="ChEBI" id="CHEBI:57972"/>
        <dbReference type="ChEBI" id="CHEBI:64428"/>
        <dbReference type="EC" id="2.8.1.7"/>
    </reaction>
</comment>
<dbReference type="NCBIfam" id="TIGR01979">
    <property type="entry name" value="sufS"/>
    <property type="match status" value="1"/>
</dbReference>
<dbReference type="Gene3D" id="3.40.640.10">
    <property type="entry name" value="Type I PLP-dependent aspartate aminotransferase-like (Major domain)"/>
    <property type="match status" value="1"/>
</dbReference>
<dbReference type="InterPro" id="IPR015424">
    <property type="entry name" value="PyrdxlP-dep_Trfase"/>
</dbReference>
<dbReference type="CDD" id="cd06453">
    <property type="entry name" value="SufS_like"/>
    <property type="match status" value="1"/>
</dbReference>
<dbReference type="PROSITE" id="PS00595">
    <property type="entry name" value="AA_TRANSFER_CLASS_5"/>
    <property type="match status" value="1"/>
</dbReference>
<dbReference type="PANTHER" id="PTHR43586">
    <property type="entry name" value="CYSTEINE DESULFURASE"/>
    <property type="match status" value="1"/>
</dbReference>
<dbReference type="EMBL" id="MEVF01000049">
    <property type="protein sequence ID" value="OGC48091.1"/>
    <property type="molecule type" value="Genomic_DNA"/>
</dbReference>
<dbReference type="Pfam" id="PF00266">
    <property type="entry name" value="Aminotran_5"/>
    <property type="match status" value="1"/>
</dbReference>
<keyword evidence="5 8" id="KW-0663">Pyridoxal phosphate</keyword>
<dbReference type="InterPro" id="IPR000192">
    <property type="entry name" value="Aminotrans_V_dom"/>
</dbReference>
<dbReference type="InterPro" id="IPR015422">
    <property type="entry name" value="PyrdxlP-dep_Trfase_small"/>
</dbReference>
<evidence type="ECO:0000313" key="10">
    <source>
        <dbReference type="EMBL" id="OGC48091.1"/>
    </source>
</evidence>
<dbReference type="Gene3D" id="3.90.1150.10">
    <property type="entry name" value="Aspartate Aminotransferase, domain 1"/>
    <property type="match status" value="1"/>
</dbReference>
<comment type="similarity">
    <text evidence="2 8">Belongs to the class-V pyridoxal-phosphate-dependent aminotransferase family. Csd subfamily.</text>
</comment>
<evidence type="ECO:0000313" key="11">
    <source>
        <dbReference type="Proteomes" id="UP000177458"/>
    </source>
</evidence>
<dbReference type="GO" id="GO:0031071">
    <property type="term" value="F:cysteine desulfurase activity"/>
    <property type="evidence" value="ECO:0007669"/>
    <property type="project" value="UniProtKB-UniRule"/>
</dbReference>
<dbReference type="PANTHER" id="PTHR43586:SF8">
    <property type="entry name" value="CYSTEINE DESULFURASE 1, CHLOROPLASTIC"/>
    <property type="match status" value="1"/>
</dbReference>
<comment type="caution">
    <text evidence="10">The sequence shown here is derived from an EMBL/GenBank/DDBJ whole genome shotgun (WGS) entry which is preliminary data.</text>
</comment>
<evidence type="ECO:0000256" key="1">
    <source>
        <dbReference type="ARBA" id="ARBA00001933"/>
    </source>
</evidence>
<evidence type="ECO:0000256" key="8">
    <source>
        <dbReference type="RuleBase" id="RU004506"/>
    </source>
</evidence>
<evidence type="ECO:0000256" key="7">
    <source>
        <dbReference type="RuleBase" id="RU004504"/>
    </source>
</evidence>
<evidence type="ECO:0000256" key="5">
    <source>
        <dbReference type="ARBA" id="ARBA00022898"/>
    </source>
</evidence>
<dbReference type="AlphaFoldDB" id="A0A1F4UT02"/>